<keyword evidence="1" id="KW-0812">Transmembrane</keyword>
<dbReference type="Proteomes" id="UP001319827">
    <property type="component" value="Chromosome"/>
</dbReference>
<keyword evidence="3" id="KW-1185">Reference proteome</keyword>
<evidence type="ECO:0008006" key="4">
    <source>
        <dbReference type="Google" id="ProtNLM"/>
    </source>
</evidence>
<dbReference type="SUPFAM" id="SSF54523">
    <property type="entry name" value="Pili subunits"/>
    <property type="match status" value="1"/>
</dbReference>
<sequence length="167" mass="18339">MSTAGKSNRGFTLVELALVLLLIGLFAGLTVPLLTGVGEDSLGSSARRIAGTVKYYYNEAALKQTPFRLVYDIDNGTFRVKQLERDGELVDAEGVGRLQRLKGDVRFKDLDIAGRGKRSSGEVVTEILPIGWMEGTVIHLAEGSRNLTLRINPFTGQTEVFDGYREF</sequence>
<evidence type="ECO:0000313" key="3">
    <source>
        <dbReference type="Proteomes" id="UP001319827"/>
    </source>
</evidence>
<reference evidence="2 3" key="1">
    <citation type="journal article" date="2016" name="C (Basel)">
        <title>Selective Growth of and Electricity Production by Marine Exoelectrogenic Bacteria in Self-Aggregated Hydrogel of Microbially Reduced Graphene Oxide.</title>
        <authorList>
            <person name="Yoshida N."/>
            <person name="Goto Y."/>
            <person name="Miyata Y."/>
        </authorList>
    </citation>
    <scope>NUCLEOTIDE SEQUENCE [LARGE SCALE GENOMIC DNA]</scope>
    <source>
        <strain evidence="2 3">NIT-T3</strain>
    </source>
</reference>
<evidence type="ECO:0000256" key="1">
    <source>
        <dbReference type="SAM" id="Phobius"/>
    </source>
</evidence>
<organism evidence="2 3">
    <name type="scientific">Desulfuromonas versatilis</name>
    <dbReference type="NCBI Taxonomy" id="2802975"/>
    <lineage>
        <taxon>Bacteria</taxon>
        <taxon>Pseudomonadati</taxon>
        <taxon>Thermodesulfobacteriota</taxon>
        <taxon>Desulfuromonadia</taxon>
        <taxon>Desulfuromonadales</taxon>
        <taxon>Desulfuromonadaceae</taxon>
        <taxon>Desulfuromonas</taxon>
    </lineage>
</organism>
<name>A0ABM8HZM9_9BACT</name>
<dbReference type="PROSITE" id="PS00409">
    <property type="entry name" value="PROKAR_NTER_METHYL"/>
    <property type="match status" value="1"/>
</dbReference>
<dbReference type="RefSeq" id="WP_221249372.1">
    <property type="nucleotide sequence ID" value="NZ_AP024355.1"/>
</dbReference>
<proteinExistence type="predicted"/>
<dbReference type="EMBL" id="AP024355">
    <property type="protein sequence ID" value="BCR05984.1"/>
    <property type="molecule type" value="Genomic_DNA"/>
</dbReference>
<dbReference type="InterPro" id="IPR012902">
    <property type="entry name" value="N_methyl_site"/>
</dbReference>
<dbReference type="NCBIfam" id="TIGR02532">
    <property type="entry name" value="IV_pilin_GFxxxE"/>
    <property type="match status" value="1"/>
</dbReference>
<keyword evidence="1" id="KW-0472">Membrane</keyword>
<protein>
    <recommendedName>
        <fullName evidence="4">Prepilin-type N-terminal cleavage/methylation domain-containing protein</fullName>
    </recommendedName>
</protein>
<dbReference type="InterPro" id="IPR045584">
    <property type="entry name" value="Pilin-like"/>
</dbReference>
<dbReference type="Pfam" id="PF07963">
    <property type="entry name" value="N_methyl"/>
    <property type="match status" value="1"/>
</dbReference>
<reference evidence="2 3" key="2">
    <citation type="journal article" date="2021" name="Int. J. Syst. Evol. Microbiol.">
        <title>Isolation and Polyphasic Characterization of Desulfuromonas versatilis sp. Nov., an Electrogenic Bacteria Capable of Versatile Metabolism Isolated from a Graphene Oxide-Reducing Enrichment Culture.</title>
        <authorList>
            <person name="Xie L."/>
            <person name="Yoshida N."/>
            <person name="Ishii S."/>
            <person name="Meng L."/>
        </authorList>
    </citation>
    <scope>NUCLEOTIDE SEQUENCE [LARGE SCALE GENOMIC DNA]</scope>
    <source>
        <strain evidence="2 3">NIT-T3</strain>
    </source>
</reference>
<evidence type="ECO:0000313" key="2">
    <source>
        <dbReference type="EMBL" id="BCR05984.1"/>
    </source>
</evidence>
<gene>
    <name evidence="2" type="ORF">DESUT3_30530</name>
</gene>
<keyword evidence="1" id="KW-1133">Transmembrane helix</keyword>
<feature type="transmembrane region" description="Helical" evidence="1">
    <location>
        <begin position="12"/>
        <end position="34"/>
    </location>
</feature>
<accession>A0ABM8HZM9</accession>